<dbReference type="Proteomes" id="UP000079169">
    <property type="component" value="Unplaced"/>
</dbReference>
<sequence length="273" mass="31207">MALGTLFKRLHPDINNKMERIFKNGKNRLKLVMKDRLSANILITSDKMKEKGFSCFIPKFLVTKQGIIKGVYKELSEEEIKEECEVPYELKDKIRILSVKRFNRKENDLWVPSETVQLTFRAQTLPSYVTIHYVRCRVEPFIPKVLQCSKCLRYGHSFKFCKSTSGRCNMCGDDCSSPPPPNCVHCKGEHMSFTAQGSICPEYKKQVEIKTIMTRESKTFLEARARAALRKKSYATASSNNNTALGTYSNPATLVPQTSTSQSNIYRQNKYGS</sequence>
<feature type="non-terminal residue" evidence="3">
    <location>
        <position position="273"/>
    </location>
</feature>
<dbReference type="GeneID" id="113472567"/>
<accession>A0A3Q0JMY7</accession>
<dbReference type="PaxDb" id="121845-A0A3Q0JMY7"/>
<protein>
    <submittedName>
        <fullName evidence="3">Uncharacterized protein LOC113472567</fullName>
    </submittedName>
</protein>
<feature type="region of interest" description="Disordered" evidence="1">
    <location>
        <begin position="246"/>
        <end position="273"/>
    </location>
</feature>
<dbReference type="AlphaFoldDB" id="A0A3Q0JMY7"/>
<reference evidence="3" key="1">
    <citation type="submission" date="2025-08" db="UniProtKB">
        <authorList>
            <consortium name="RefSeq"/>
        </authorList>
    </citation>
    <scope>IDENTIFICATION</scope>
</reference>
<proteinExistence type="predicted"/>
<dbReference type="KEGG" id="dci:113472567"/>
<keyword evidence="2" id="KW-1185">Reference proteome</keyword>
<evidence type="ECO:0000313" key="3">
    <source>
        <dbReference type="RefSeq" id="XP_026688160.1"/>
    </source>
</evidence>
<evidence type="ECO:0000313" key="2">
    <source>
        <dbReference type="Proteomes" id="UP000079169"/>
    </source>
</evidence>
<name>A0A3Q0JMY7_DIACI</name>
<evidence type="ECO:0000256" key="1">
    <source>
        <dbReference type="SAM" id="MobiDB-lite"/>
    </source>
</evidence>
<dbReference type="RefSeq" id="XP_026688160.1">
    <property type="nucleotide sequence ID" value="XM_026832359.1"/>
</dbReference>
<dbReference type="STRING" id="121845.A0A3Q0JMY7"/>
<organism evidence="2 3">
    <name type="scientific">Diaphorina citri</name>
    <name type="common">Asian citrus psyllid</name>
    <dbReference type="NCBI Taxonomy" id="121845"/>
    <lineage>
        <taxon>Eukaryota</taxon>
        <taxon>Metazoa</taxon>
        <taxon>Ecdysozoa</taxon>
        <taxon>Arthropoda</taxon>
        <taxon>Hexapoda</taxon>
        <taxon>Insecta</taxon>
        <taxon>Pterygota</taxon>
        <taxon>Neoptera</taxon>
        <taxon>Paraneoptera</taxon>
        <taxon>Hemiptera</taxon>
        <taxon>Sternorrhyncha</taxon>
        <taxon>Psylloidea</taxon>
        <taxon>Psyllidae</taxon>
        <taxon>Diaphorininae</taxon>
        <taxon>Diaphorina</taxon>
    </lineage>
</organism>
<gene>
    <name evidence="3" type="primary">LOC113472567</name>
</gene>